<dbReference type="Gene3D" id="3.30.300.20">
    <property type="match status" value="1"/>
</dbReference>
<evidence type="ECO:0000256" key="2">
    <source>
        <dbReference type="ARBA" id="ARBA00020484"/>
    </source>
</evidence>
<feature type="binding site" evidence="6">
    <location>
        <begin position="148"/>
        <end position="151"/>
    </location>
    <ligand>
        <name>GTP</name>
        <dbReference type="ChEBI" id="CHEBI:37565"/>
    </ligand>
</feature>
<keyword evidence="6" id="KW-0699">rRNA-binding</keyword>
<accession>A0A377JRP6</accession>
<feature type="domain" description="Era-type G" evidence="10">
    <location>
        <begin position="33"/>
        <end position="199"/>
    </location>
</feature>
<evidence type="ECO:0000256" key="1">
    <source>
        <dbReference type="ARBA" id="ARBA00007921"/>
    </source>
</evidence>
<evidence type="ECO:0000256" key="5">
    <source>
        <dbReference type="ARBA" id="ARBA00023134"/>
    </source>
</evidence>
<dbReference type="NCBIfam" id="TIGR00436">
    <property type="entry name" value="era"/>
    <property type="match status" value="1"/>
</dbReference>
<dbReference type="GO" id="GO:0003924">
    <property type="term" value="F:GTPase activity"/>
    <property type="evidence" value="ECO:0007669"/>
    <property type="project" value="UniProtKB-UniRule"/>
</dbReference>
<evidence type="ECO:0000256" key="3">
    <source>
        <dbReference type="ARBA" id="ARBA00022741"/>
    </source>
</evidence>
<dbReference type="CDD" id="cd04163">
    <property type="entry name" value="Era"/>
    <property type="match status" value="1"/>
</dbReference>
<feature type="region of interest" description="G4" evidence="7">
    <location>
        <begin position="148"/>
        <end position="151"/>
    </location>
</feature>
<name>A0A377JRP6_9HELI</name>
<dbReference type="NCBIfam" id="NF000908">
    <property type="entry name" value="PRK00089.1"/>
    <property type="match status" value="1"/>
</dbReference>
<dbReference type="GO" id="GO:0000028">
    <property type="term" value="P:ribosomal small subunit assembly"/>
    <property type="evidence" value="ECO:0007669"/>
    <property type="project" value="TreeGrafter"/>
</dbReference>
<evidence type="ECO:0000313" key="11">
    <source>
        <dbReference type="EMBL" id="STP10660.1"/>
    </source>
</evidence>
<dbReference type="GO" id="GO:0005829">
    <property type="term" value="C:cytosol"/>
    <property type="evidence" value="ECO:0007669"/>
    <property type="project" value="TreeGrafter"/>
</dbReference>
<evidence type="ECO:0000259" key="10">
    <source>
        <dbReference type="PROSITE" id="PS51713"/>
    </source>
</evidence>
<evidence type="ECO:0000256" key="7">
    <source>
        <dbReference type="PROSITE-ProRule" id="PRU01050"/>
    </source>
</evidence>
<dbReference type="HAMAP" id="MF_00367">
    <property type="entry name" value="GTPase_Era"/>
    <property type="match status" value="1"/>
</dbReference>
<dbReference type="CDD" id="cd22534">
    <property type="entry name" value="KH-II_Era"/>
    <property type="match status" value="1"/>
</dbReference>
<dbReference type="InterPro" id="IPR005662">
    <property type="entry name" value="GTPase_Era-like"/>
</dbReference>
<dbReference type="GO" id="GO:0005886">
    <property type="term" value="C:plasma membrane"/>
    <property type="evidence" value="ECO:0007669"/>
    <property type="project" value="UniProtKB-SubCell"/>
</dbReference>
<dbReference type="GO" id="GO:0070181">
    <property type="term" value="F:small ribosomal subunit rRNA binding"/>
    <property type="evidence" value="ECO:0007669"/>
    <property type="project" value="UniProtKB-UniRule"/>
</dbReference>
<dbReference type="PROSITE" id="PS51713">
    <property type="entry name" value="G_ERA"/>
    <property type="match status" value="1"/>
</dbReference>
<dbReference type="Pfam" id="PF07650">
    <property type="entry name" value="KH_2"/>
    <property type="match status" value="1"/>
</dbReference>
<dbReference type="InterPro" id="IPR030388">
    <property type="entry name" value="G_ERA_dom"/>
</dbReference>
<keyword evidence="6" id="KW-0472">Membrane</keyword>
<dbReference type="InterPro" id="IPR015946">
    <property type="entry name" value="KH_dom-like_a/b"/>
</dbReference>
<dbReference type="SUPFAM" id="SSF52540">
    <property type="entry name" value="P-loop containing nucleoside triphosphate hydrolases"/>
    <property type="match status" value="1"/>
</dbReference>
<comment type="similarity">
    <text evidence="1 6 7 8">Belongs to the TRAFAC class TrmE-Era-EngA-EngB-Septin-like GTPase superfamily. Era GTPase family.</text>
</comment>
<dbReference type="InterPro" id="IPR006073">
    <property type="entry name" value="GTP-bd"/>
</dbReference>
<keyword evidence="3 6" id="KW-0547">Nucleotide-binding</keyword>
<keyword evidence="6" id="KW-1003">Cell membrane</keyword>
<organism evidence="11 12">
    <name type="scientific">Helicobacter cinaedi</name>
    <dbReference type="NCBI Taxonomy" id="213"/>
    <lineage>
        <taxon>Bacteria</taxon>
        <taxon>Pseudomonadati</taxon>
        <taxon>Campylobacterota</taxon>
        <taxon>Epsilonproteobacteria</taxon>
        <taxon>Campylobacterales</taxon>
        <taxon>Helicobacteraceae</taxon>
        <taxon>Helicobacter</taxon>
    </lineage>
</organism>
<dbReference type="InterPro" id="IPR004044">
    <property type="entry name" value="KH_dom_type_2"/>
</dbReference>
<sequence>MSKSCLESSTNLESCENIESQVSLESSLNLPTRSGFVATLGRPNAGKSTLLNHLLGENLALVSHKANATRKQLQIIVPYAPLNAQIVFVDTPGIHHQEKLLNQYMLSQALKAMGDCDLALYLAPITDDVKHYQHFLELYQGKHILLLSKSDTCSNEAILAKMAEYQKFDKHFLALLPFSVKKGFDRDLLLKTIASFLPQSPFYYDDELLTPTSTKEIYKEMIRESLFENLSDEIPYEADVMLKRFEEGEKLDRIFAEIIVEKQSQKGVVIGKGGSSIKRISKCAREKILALSPRSVYLKLDVSVYKGWSKQKDLLKKIGYDFTL</sequence>
<dbReference type="AlphaFoldDB" id="A0A377JRP6"/>
<evidence type="ECO:0000259" key="9">
    <source>
        <dbReference type="PROSITE" id="PS50823"/>
    </source>
</evidence>
<evidence type="ECO:0000256" key="4">
    <source>
        <dbReference type="ARBA" id="ARBA00022884"/>
    </source>
</evidence>
<dbReference type="PROSITE" id="PS50823">
    <property type="entry name" value="KH_TYPE_2"/>
    <property type="match status" value="1"/>
</dbReference>
<comment type="subcellular location">
    <subcellularLocation>
        <location evidence="6">Cytoplasm</location>
    </subcellularLocation>
    <subcellularLocation>
        <location evidence="6">Cell membrane</location>
        <topology evidence="6">Peripheral membrane protein</topology>
    </subcellularLocation>
</comment>
<keyword evidence="5 6" id="KW-0342">GTP-binding</keyword>
<dbReference type="EMBL" id="UGHX01000001">
    <property type="protein sequence ID" value="STP10660.1"/>
    <property type="molecule type" value="Genomic_DNA"/>
</dbReference>
<feature type="binding site" evidence="6">
    <location>
        <begin position="41"/>
        <end position="48"/>
    </location>
    <ligand>
        <name>GTP</name>
        <dbReference type="ChEBI" id="CHEBI:37565"/>
    </ligand>
</feature>
<feature type="domain" description="KH type-2" evidence="9">
    <location>
        <begin position="222"/>
        <end position="306"/>
    </location>
</feature>
<proteinExistence type="inferred from homology"/>
<keyword evidence="6" id="KW-0963">Cytoplasm</keyword>
<reference evidence="11 12" key="1">
    <citation type="submission" date="2018-06" db="EMBL/GenBank/DDBJ databases">
        <authorList>
            <consortium name="Pathogen Informatics"/>
            <person name="Doyle S."/>
        </authorList>
    </citation>
    <scope>NUCLEOTIDE SEQUENCE [LARGE SCALE GENOMIC DNA]</scope>
    <source>
        <strain evidence="11 12">NCTC12219</strain>
    </source>
</reference>
<dbReference type="InterPro" id="IPR005225">
    <property type="entry name" value="Small_GTP-bd"/>
</dbReference>
<dbReference type="InterPro" id="IPR009019">
    <property type="entry name" value="KH_sf_prok-type"/>
</dbReference>
<dbReference type="NCBIfam" id="TIGR00231">
    <property type="entry name" value="small_GTP"/>
    <property type="match status" value="1"/>
</dbReference>
<feature type="region of interest" description="G5" evidence="7">
    <location>
        <begin position="178"/>
        <end position="180"/>
    </location>
</feature>
<keyword evidence="6" id="KW-0690">Ribosome biogenesis</keyword>
<feature type="binding site" evidence="6">
    <location>
        <begin position="90"/>
        <end position="94"/>
    </location>
    <ligand>
        <name>GTP</name>
        <dbReference type="ChEBI" id="CHEBI:37565"/>
    </ligand>
</feature>
<keyword evidence="4 6" id="KW-0694">RNA-binding</keyword>
<gene>
    <name evidence="6 11" type="primary">era</name>
    <name evidence="11" type="ORF">NCTC12219_00536</name>
</gene>
<dbReference type="SUPFAM" id="SSF54814">
    <property type="entry name" value="Prokaryotic type KH domain (KH-domain type II)"/>
    <property type="match status" value="1"/>
</dbReference>
<protein>
    <recommendedName>
        <fullName evidence="2 6">GTPase Era</fullName>
    </recommendedName>
</protein>
<dbReference type="GO" id="GO:0005525">
    <property type="term" value="F:GTP binding"/>
    <property type="evidence" value="ECO:0007669"/>
    <property type="project" value="UniProtKB-UniRule"/>
</dbReference>
<dbReference type="Pfam" id="PF01926">
    <property type="entry name" value="MMR_HSR1"/>
    <property type="match status" value="1"/>
</dbReference>
<comment type="subunit">
    <text evidence="6">Monomer.</text>
</comment>
<evidence type="ECO:0000256" key="8">
    <source>
        <dbReference type="RuleBase" id="RU003761"/>
    </source>
</evidence>
<dbReference type="Proteomes" id="UP000255103">
    <property type="component" value="Unassembled WGS sequence"/>
</dbReference>
<evidence type="ECO:0000256" key="6">
    <source>
        <dbReference type="HAMAP-Rule" id="MF_00367"/>
    </source>
</evidence>
<dbReference type="Gene3D" id="3.40.50.300">
    <property type="entry name" value="P-loop containing nucleotide triphosphate hydrolases"/>
    <property type="match status" value="1"/>
</dbReference>
<comment type="function">
    <text evidence="6">An essential GTPase that binds both GDP and GTP, with rapid nucleotide exchange. Plays a role in 16S rRNA processing and 30S ribosomal subunit biogenesis and possibly also in cell cycle regulation and energy metabolism.</text>
</comment>
<feature type="region of interest" description="G1" evidence="7">
    <location>
        <begin position="41"/>
        <end position="48"/>
    </location>
</feature>
<dbReference type="InterPro" id="IPR027417">
    <property type="entry name" value="P-loop_NTPase"/>
</dbReference>
<dbReference type="PANTHER" id="PTHR42698">
    <property type="entry name" value="GTPASE ERA"/>
    <property type="match status" value="1"/>
</dbReference>
<evidence type="ECO:0000313" key="12">
    <source>
        <dbReference type="Proteomes" id="UP000255103"/>
    </source>
</evidence>
<dbReference type="GO" id="GO:0043024">
    <property type="term" value="F:ribosomal small subunit binding"/>
    <property type="evidence" value="ECO:0007669"/>
    <property type="project" value="TreeGrafter"/>
</dbReference>
<feature type="region of interest" description="G3" evidence="7">
    <location>
        <begin position="90"/>
        <end position="93"/>
    </location>
</feature>
<feature type="region of interest" description="G2" evidence="7">
    <location>
        <begin position="67"/>
        <end position="71"/>
    </location>
</feature>
<dbReference type="PANTHER" id="PTHR42698:SF1">
    <property type="entry name" value="GTPASE ERA, MITOCHONDRIAL"/>
    <property type="match status" value="1"/>
</dbReference>